<protein>
    <submittedName>
        <fullName evidence="4">Uncharacterized membrane protein</fullName>
    </submittedName>
</protein>
<evidence type="ECO:0000259" key="3">
    <source>
        <dbReference type="Pfam" id="PF09990"/>
    </source>
</evidence>
<accession>A0A1H3N5B6</accession>
<gene>
    <name evidence="4" type="ORF">SAMN04488069_11540</name>
</gene>
<dbReference type="EMBL" id="FNOV01000015">
    <property type="protein sequence ID" value="SDY83890.1"/>
    <property type="molecule type" value="Genomic_DNA"/>
</dbReference>
<feature type="transmembrane region" description="Helical" evidence="2">
    <location>
        <begin position="12"/>
        <end position="31"/>
    </location>
</feature>
<keyword evidence="5" id="KW-1185">Reference proteome</keyword>
<keyword evidence="2" id="KW-0812">Transmembrane</keyword>
<evidence type="ECO:0000313" key="5">
    <source>
        <dbReference type="Proteomes" id="UP000199249"/>
    </source>
</evidence>
<keyword evidence="2" id="KW-0472">Membrane</keyword>
<organism evidence="4 5">
    <name type="scientific">Hymenobacter psychrophilus</name>
    <dbReference type="NCBI Taxonomy" id="651662"/>
    <lineage>
        <taxon>Bacteria</taxon>
        <taxon>Pseudomonadati</taxon>
        <taxon>Bacteroidota</taxon>
        <taxon>Cytophagia</taxon>
        <taxon>Cytophagales</taxon>
        <taxon>Hymenobacteraceae</taxon>
        <taxon>Hymenobacter</taxon>
    </lineage>
</organism>
<dbReference type="AlphaFoldDB" id="A0A1H3N5B6"/>
<feature type="compositionally biased region" description="Polar residues" evidence="1">
    <location>
        <begin position="406"/>
        <end position="415"/>
    </location>
</feature>
<feature type="domain" description="DUF2231" evidence="3">
    <location>
        <begin position="7"/>
        <end position="141"/>
    </location>
</feature>
<dbReference type="OrthoDB" id="9792840at2"/>
<dbReference type="Proteomes" id="UP000199249">
    <property type="component" value="Unassembled WGS sequence"/>
</dbReference>
<feature type="transmembrane region" description="Helical" evidence="2">
    <location>
        <begin position="43"/>
        <end position="64"/>
    </location>
</feature>
<proteinExistence type="predicted"/>
<dbReference type="RefSeq" id="WP_092743185.1">
    <property type="nucleotide sequence ID" value="NZ_FNOV01000015.1"/>
</dbReference>
<evidence type="ECO:0000313" key="4">
    <source>
        <dbReference type="EMBL" id="SDY83890.1"/>
    </source>
</evidence>
<name>A0A1H3N5B6_9BACT</name>
<evidence type="ECO:0000256" key="2">
    <source>
        <dbReference type="SAM" id="Phobius"/>
    </source>
</evidence>
<evidence type="ECO:0000256" key="1">
    <source>
        <dbReference type="SAM" id="MobiDB-lite"/>
    </source>
</evidence>
<keyword evidence="2" id="KW-1133">Transmembrane helix</keyword>
<reference evidence="5" key="1">
    <citation type="submission" date="2016-10" db="EMBL/GenBank/DDBJ databases">
        <authorList>
            <person name="Varghese N."/>
            <person name="Submissions S."/>
        </authorList>
    </citation>
    <scope>NUCLEOTIDE SEQUENCE [LARGE SCALE GENOMIC DNA]</scope>
    <source>
        <strain evidence="5">CGMCC 1.8975</strain>
    </source>
</reference>
<feature type="transmembrane region" description="Helical" evidence="2">
    <location>
        <begin position="84"/>
        <end position="102"/>
    </location>
</feature>
<dbReference type="Pfam" id="PF09990">
    <property type="entry name" value="DUF2231"/>
    <property type="match status" value="1"/>
</dbReference>
<feature type="region of interest" description="Disordered" evidence="1">
    <location>
        <begin position="147"/>
        <end position="281"/>
    </location>
</feature>
<sequence>MFEGFPNLHPLVVHLPIVLILLAAALQGLLVYREWPAVRWITLAVMAGGFAGAVAASTVFHALPMGLPPKAAAVFAEHEQFASYTTWLSGITLLLASIGFYFKVQRRAYEVLVLVAAVAAAGTLSVAGHRGAQLVYVEGVGPKGNLLDKSHGHGGSGEIEDMNAPAAGAHDEAAGQTEQGHGQEPGLNDGGHDGAPTREGGQATGMEGMNMSGSARKEGNNATPSGTMGDMPMPKSRPDRSAKSSSPAEAMPDMPGMNMPAAKKQSSVPEGMDMRRPAGKNQMADMPGMKGMDNMPGMDRPPAGAKKPTKAPASMEGMEGMGNMADMPNMKMDKKPSRTRKPAANKAGMDNMSDMPGMKKGQDPSGMDTQGGADMKGMPGMGESKAMPGMAMPSPMDKFRFKDNNPALNQSKKDN</sequence>
<feature type="compositionally biased region" description="Low complexity" evidence="1">
    <location>
        <begin position="301"/>
        <end position="313"/>
    </location>
</feature>
<feature type="transmembrane region" description="Helical" evidence="2">
    <location>
        <begin position="109"/>
        <end position="128"/>
    </location>
</feature>
<dbReference type="STRING" id="651662.SAMN04488069_11540"/>
<dbReference type="InterPro" id="IPR019251">
    <property type="entry name" value="DUF2231_TM"/>
</dbReference>
<feature type="region of interest" description="Disordered" evidence="1">
    <location>
        <begin position="301"/>
        <end position="415"/>
    </location>
</feature>